<dbReference type="Proteomes" id="UP000324222">
    <property type="component" value="Unassembled WGS sequence"/>
</dbReference>
<feature type="compositionally biased region" description="Basic and acidic residues" evidence="1">
    <location>
        <begin position="58"/>
        <end position="68"/>
    </location>
</feature>
<accession>A0A5B7KCG9</accession>
<dbReference type="AlphaFoldDB" id="A0A5B7KCG9"/>
<proteinExistence type="predicted"/>
<protein>
    <submittedName>
        <fullName evidence="2">Uncharacterized protein</fullName>
    </submittedName>
</protein>
<reference evidence="2 3" key="1">
    <citation type="submission" date="2019-05" db="EMBL/GenBank/DDBJ databases">
        <title>Another draft genome of Portunus trituberculatus and its Hox gene families provides insights of decapod evolution.</title>
        <authorList>
            <person name="Jeong J.-H."/>
            <person name="Song I."/>
            <person name="Kim S."/>
            <person name="Choi T."/>
            <person name="Kim D."/>
            <person name="Ryu S."/>
            <person name="Kim W."/>
        </authorList>
    </citation>
    <scope>NUCLEOTIDE SEQUENCE [LARGE SCALE GENOMIC DNA]</scope>
    <source>
        <tissue evidence="2">Muscle</tissue>
    </source>
</reference>
<sequence length="68" mass="7609">MVWSVPRPLPSSQIWVEFHGGRGSLKETGRSRSESEREGPTWRGQNGGIGEAQEEEEGSKGLRKEEEI</sequence>
<dbReference type="EMBL" id="VSRR010130730">
    <property type="protein sequence ID" value="MPD02285.1"/>
    <property type="molecule type" value="Genomic_DNA"/>
</dbReference>
<name>A0A5B7KCG9_PORTR</name>
<evidence type="ECO:0000313" key="3">
    <source>
        <dbReference type="Proteomes" id="UP000324222"/>
    </source>
</evidence>
<comment type="caution">
    <text evidence="2">The sequence shown here is derived from an EMBL/GenBank/DDBJ whole genome shotgun (WGS) entry which is preliminary data.</text>
</comment>
<evidence type="ECO:0000256" key="1">
    <source>
        <dbReference type="SAM" id="MobiDB-lite"/>
    </source>
</evidence>
<feature type="compositionally biased region" description="Basic and acidic residues" evidence="1">
    <location>
        <begin position="24"/>
        <end position="40"/>
    </location>
</feature>
<feature type="region of interest" description="Disordered" evidence="1">
    <location>
        <begin position="19"/>
        <end position="68"/>
    </location>
</feature>
<keyword evidence="3" id="KW-1185">Reference proteome</keyword>
<organism evidence="2 3">
    <name type="scientific">Portunus trituberculatus</name>
    <name type="common">Swimming crab</name>
    <name type="synonym">Neptunus trituberculatus</name>
    <dbReference type="NCBI Taxonomy" id="210409"/>
    <lineage>
        <taxon>Eukaryota</taxon>
        <taxon>Metazoa</taxon>
        <taxon>Ecdysozoa</taxon>
        <taxon>Arthropoda</taxon>
        <taxon>Crustacea</taxon>
        <taxon>Multicrustacea</taxon>
        <taxon>Malacostraca</taxon>
        <taxon>Eumalacostraca</taxon>
        <taxon>Eucarida</taxon>
        <taxon>Decapoda</taxon>
        <taxon>Pleocyemata</taxon>
        <taxon>Brachyura</taxon>
        <taxon>Eubrachyura</taxon>
        <taxon>Portunoidea</taxon>
        <taxon>Portunidae</taxon>
        <taxon>Portuninae</taxon>
        <taxon>Portunus</taxon>
    </lineage>
</organism>
<gene>
    <name evidence="2" type="ORF">E2C01_097860</name>
</gene>
<evidence type="ECO:0000313" key="2">
    <source>
        <dbReference type="EMBL" id="MPD02285.1"/>
    </source>
</evidence>